<organism evidence="7 8">
    <name type="scientific">Variovorax rhizosphaerae</name>
    <dbReference type="NCBI Taxonomy" id="1836200"/>
    <lineage>
        <taxon>Bacteria</taxon>
        <taxon>Pseudomonadati</taxon>
        <taxon>Pseudomonadota</taxon>
        <taxon>Betaproteobacteria</taxon>
        <taxon>Burkholderiales</taxon>
        <taxon>Comamonadaceae</taxon>
        <taxon>Variovorax</taxon>
    </lineage>
</organism>
<gene>
    <name evidence="7" type="ORF">WKW82_35440</name>
</gene>
<evidence type="ECO:0000256" key="1">
    <source>
        <dbReference type="ARBA" id="ARBA00010790"/>
    </source>
</evidence>
<evidence type="ECO:0000256" key="4">
    <source>
        <dbReference type="ARBA" id="ARBA00023002"/>
    </source>
</evidence>
<dbReference type="PANTHER" id="PTHR46056:SF12">
    <property type="entry name" value="LONG-CHAIN-ALCOHOL OXIDASE"/>
    <property type="match status" value="1"/>
</dbReference>
<keyword evidence="8" id="KW-1185">Reference proteome</keyword>
<dbReference type="Proteomes" id="UP001385892">
    <property type="component" value="Unassembled WGS sequence"/>
</dbReference>
<evidence type="ECO:0000259" key="6">
    <source>
        <dbReference type="Pfam" id="PF05199"/>
    </source>
</evidence>
<dbReference type="InterPro" id="IPR036188">
    <property type="entry name" value="FAD/NAD-bd_sf"/>
</dbReference>
<evidence type="ECO:0000313" key="8">
    <source>
        <dbReference type="Proteomes" id="UP001385892"/>
    </source>
</evidence>
<keyword evidence="2" id="KW-0285">Flavoprotein</keyword>
<dbReference type="PANTHER" id="PTHR46056">
    <property type="entry name" value="LONG-CHAIN-ALCOHOL OXIDASE"/>
    <property type="match status" value="1"/>
</dbReference>
<dbReference type="Gene3D" id="3.50.50.60">
    <property type="entry name" value="FAD/NAD(P)-binding domain"/>
    <property type="match status" value="2"/>
</dbReference>
<accession>A0ABU8WX51</accession>
<evidence type="ECO:0000256" key="2">
    <source>
        <dbReference type="ARBA" id="ARBA00022630"/>
    </source>
</evidence>
<dbReference type="InterPro" id="IPR007867">
    <property type="entry name" value="GMC_OxRtase_C"/>
</dbReference>
<dbReference type="InterPro" id="IPR000172">
    <property type="entry name" value="GMC_OxRdtase_N"/>
</dbReference>
<protein>
    <submittedName>
        <fullName evidence="7">GMC family oxidoreductase</fullName>
    </submittedName>
</protein>
<evidence type="ECO:0000259" key="5">
    <source>
        <dbReference type="Pfam" id="PF00732"/>
    </source>
</evidence>
<name>A0ABU8WX51_9BURK</name>
<dbReference type="EMBL" id="JBBKZT010000029">
    <property type="protein sequence ID" value="MEJ8851969.1"/>
    <property type="molecule type" value="Genomic_DNA"/>
</dbReference>
<comment type="caution">
    <text evidence="7">The sequence shown here is derived from an EMBL/GenBank/DDBJ whole genome shotgun (WGS) entry which is preliminary data.</text>
</comment>
<comment type="similarity">
    <text evidence="1">Belongs to the GMC oxidoreductase family.</text>
</comment>
<keyword evidence="3" id="KW-0274">FAD</keyword>
<keyword evidence="4" id="KW-0560">Oxidoreductase</keyword>
<reference evidence="7 8" key="1">
    <citation type="submission" date="2024-03" db="EMBL/GenBank/DDBJ databases">
        <title>Novel species of the genus Variovorax.</title>
        <authorList>
            <person name="Liu Q."/>
            <person name="Xin Y.-H."/>
        </authorList>
    </citation>
    <scope>NUCLEOTIDE SEQUENCE [LARGE SCALE GENOMIC DNA]</scope>
    <source>
        <strain evidence="7 8">KACC 18900</strain>
    </source>
</reference>
<dbReference type="SUPFAM" id="SSF51905">
    <property type="entry name" value="FAD/NAD(P)-binding domain"/>
    <property type="match status" value="1"/>
</dbReference>
<dbReference type="RefSeq" id="WP_340347812.1">
    <property type="nucleotide sequence ID" value="NZ_JBBKZT010000029.1"/>
</dbReference>
<dbReference type="Pfam" id="PF05199">
    <property type="entry name" value="GMC_oxred_C"/>
    <property type="match status" value="1"/>
</dbReference>
<feature type="domain" description="Glucose-methanol-choline oxidoreductase C-terminal" evidence="6">
    <location>
        <begin position="433"/>
        <end position="487"/>
    </location>
</feature>
<dbReference type="Pfam" id="PF00732">
    <property type="entry name" value="GMC_oxred_N"/>
    <property type="match status" value="1"/>
</dbReference>
<sequence length="499" mass="54780">MDYDIVIIGSGAGGGAMALSLADTGARILILERGERLPREPQNSDPEAVFVERRYRAQERWQDGEGRAFTPGQYYFVGGHTKFYGTAMFRLRERDFEAVEHEDGISPAWPIRYADLEPFYAEAEQLFHVHGHAGTDLSEPPRSSAYPFPPVPHEPLIGELAGKLRALGLNPFHMPSAIDLREGGPCLRCGTCDAFPCAVQAKGDAEKCLIDPALRHPNVTLQTGSEVARLVTDELGRNIVAAEVLHKGERQTVRAPLFILSAGAINSAVLLLRSATSRHPNGLANTSGCVGRHFMNHNTTCLMGMLPLTVNDTRFTKTLALNDFYLGAPDERVPFGNVQMLGNIQEPMVRSAMPAMPRWAGRMLTRHSVDWLVMSEDLPHAQSTVRPLTGGGVALNWHRTNMATHRRFVSRTKGLLKRIGFSAILSRPFGADTPSHQCGTVRMGDDPAQSALDRWCRSHDHPNLFVVDASHFPSSGALNPALTIVAQGLRVGRHIREST</sequence>
<feature type="domain" description="Glucose-methanol-choline oxidoreductase N-terminal" evidence="5">
    <location>
        <begin position="187"/>
        <end position="297"/>
    </location>
</feature>
<proteinExistence type="inferred from homology"/>
<evidence type="ECO:0000313" key="7">
    <source>
        <dbReference type="EMBL" id="MEJ8851969.1"/>
    </source>
</evidence>
<evidence type="ECO:0000256" key="3">
    <source>
        <dbReference type="ARBA" id="ARBA00022827"/>
    </source>
</evidence>